<sequence>MLTPTYVVFLMETKLNCRRMERVRCQCGFHNGIDVSSEGTRGGLSIGWKEGIIGPKVQTFRFEEWWLLEDSCEEEIRCVWNNSIKEVSNRLKNLGDGLLRWARRLKKDKGGRIRDLEESVMDFNGKERTNRILGDLIEAKL</sequence>
<dbReference type="EMBL" id="JAIQCV010000011">
    <property type="protein sequence ID" value="KAH1045529.1"/>
    <property type="molecule type" value="Genomic_DNA"/>
</dbReference>
<gene>
    <name evidence="1" type="ORF">J1N35_036313</name>
</gene>
<name>A0A9D3ZKK5_9ROSI</name>
<protein>
    <submittedName>
        <fullName evidence="1">Uncharacterized protein</fullName>
    </submittedName>
</protein>
<dbReference type="Proteomes" id="UP000828251">
    <property type="component" value="Unassembled WGS sequence"/>
</dbReference>
<evidence type="ECO:0000313" key="1">
    <source>
        <dbReference type="EMBL" id="KAH1045529.1"/>
    </source>
</evidence>
<reference evidence="1 2" key="1">
    <citation type="journal article" date="2021" name="Plant Biotechnol. J.">
        <title>Multi-omics assisted identification of the key and species-specific regulatory components of drought-tolerant mechanisms in Gossypium stocksii.</title>
        <authorList>
            <person name="Yu D."/>
            <person name="Ke L."/>
            <person name="Zhang D."/>
            <person name="Wu Y."/>
            <person name="Sun Y."/>
            <person name="Mei J."/>
            <person name="Sun J."/>
            <person name="Sun Y."/>
        </authorList>
    </citation>
    <scope>NUCLEOTIDE SEQUENCE [LARGE SCALE GENOMIC DNA]</scope>
    <source>
        <strain evidence="2">cv. E1</strain>
        <tissue evidence="1">Leaf</tissue>
    </source>
</reference>
<accession>A0A9D3ZKK5</accession>
<comment type="caution">
    <text evidence="1">The sequence shown here is derived from an EMBL/GenBank/DDBJ whole genome shotgun (WGS) entry which is preliminary data.</text>
</comment>
<organism evidence="1 2">
    <name type="scientific">Gossypium stocksii</name>
    <dbReference type="NCBI Taxonomy" id="47602"/>
    <lineage>
        <taxon>Eukaryota</taxon>
        <taxon>Viridiplantae</taxon>
        <taxon>Streptophyta</taxon>
        <taxon>Embryophyta</taxon>
        <taxon>Tracheophyta</taxon>
        <taxon>Spermatophyta</taxon>
        <taxon>Magnoliopsida</taxon>
        <taxon>eudicotyledons</taxon>
        <taxon>Gunneridae</taxon>
        <taxon>Pentapetalae</taxon>
        <taxon>rosids</taxon>
        <taxon>malvids</taxon>
        <taxon>Malvales</taxon>
        <taxon>Malvaceae</taxon>
        <taxon>Malvoideae</taxon>
        <taxon>Gossypium</taxon>
    </lineage>
</organism>
<dbReference type="OrthoDB" id="10525832at2759"/>
<keyword evidence="2" id="KW-1185">Reference proteome</keyword>
<proteinExistence type="predicted"/>
<evidence type="ECO:0000313" key="2">
    <source>
        <dbReference type="Proteomes" id="UP000828251"/>
    </source>
</evidence>
<dbReference type="AlphaFoldDB" id="A0A9D3ZKK5"/>